<dbReference type="FunFam" id="3.40.830.10:FF:000005">
    <property type="entry name" value="AmmeMemoRadiSam system protein B, putative"/>
    <property type="match status" value="1"/>
</dbReference>
<evidence type="ECO:0000313" key="2">
    <source>
        <dbReference type="EMBL" id="AIO02256.1"/>
    </source>
</evidence>
<name>A0A088S230_LEIPA</name>
<sequence>MHFVRSATHAAPHGCGWYEAIPERLKATIDDYLREVTHHYEDESRGGARMMGLIVPHAGMSYSGRTACEAFAVFREYLYAKGSKGSKVERIFILGPSHTKGFEGCELSAASAYETPFGPLKVDTATVDRVITALCKAGVGAATASRRTDEAEHSIEMETPYLSHILHYPPAATGTSTQPAAARVSIVPIIVGWTNRQDEKAICDVLKPYMDDARNFFIFSSDFCHWGDRFSYTYHYQRYQYPNIGDSIIAMDHAAMELLERRDLEGWYGYLRTTKNTICGRAPISIGMQHWMDEASKVQIKFVHYSQSNKCLSVEDSSVSYAAAIILA</sequence>
<dbReference type="AlphaFoldDB" id="A0A088S230"/>
<comment type="similarity">
    <text evidence="1">Belongs to the MEMO1 family.</text>
</comment>
<evidence type="ECO:0000313" key="3">
    <source>
        <dbReference type="Proteomes" id="UP000063063"/>
    </source>
</evidence>
<dbReference type="Proteomes" id="UP000063063">
    <property type="component" value="Chromosome 35"/>
</dbReference>
<dbReference type="HAMAP" id="MF_00055">
    <property type="entry name" value="MEMO1"/>
    <property type="match status" value="1"/>
</dbReference>
<dbReference type="InterPro" id="IPR002737">
    <property type="entry name" value="MEMO1_fam"/>
</dbReference>
<evidence type="ECO:0000256" key="1">
    <source>
        <dbReference type="ARBA" id="ARBA00006315"/>
    </source>
</evidence>
<dbReference type="GeneID" id="22579148"/>
<keyword evidence="3" id="KW-1185">Reference proteome</keyword>
<dbReference type="Pfam" id="PF01875">
    <property type="entry name" value="Memo"/>
    <property type="match status" value="1"/>
</dbReference>
<dbReference type="VEuPathDB" id="TriTrypDB:LPMP_351190"/>
<dbReference type="eggNOG" id="KOG3086">
    <property type="taxonomic scope" value="Eukaryota"/>
</dbReference>
<gene>
    <name evidence="2" type="ORF">LPMP_351190</name>
</gene>
<dbReference type="Gene3D" id="3.40.830.10">
    <property type="entry name" value="LigB-like"/>
    <property type="match status" value="1"/>
</dbReference>
<dbReference type="CDD" id="cd07361">
    <property type="entry name" value="MEMO_like"/>
    <property type="match status" value="1"/>
</dbReference>
<dbReference type="EMBL" id="CP009404">
    <property type="protein sequence ID" value="AIO02256.1"/>
    <property type="molecule type" value="Genomic_DNA"/>
</dbReference>
<protein>
    <submittedName>
        <fullName evidence="2">Memo-like protein, putative</fullName>
    </submittedName>
</protein>
<accession>A0A088S230</accession>
<organism evidence="2 3">
    <name type="scientific">Leishmania panamensis</name>
    <dbReference type="NCBI Taxonomy" id="5679"/>
    <lineage>
        <taxon>Eukaryota</taxon>
        <taxon>Discoba</taxon>
        <taxon>Euglenozoa</taxon>
        <taxon>Kinetoplastea</taxon>
        <taxon>Metakinetoplastina</taxon>
        <taxon>Trypanosomatida</taxon>
        <taxon>Trypanosomatidae</taxon>
        <taxon>Leishmaniinae</taxon>
        <taxon>Leishmania</taxon>
        <taxon>Leishmania guyanensis species complex</taxon>
    </lineage>
</organism>
<dbReference type="NCBIfam" id="TIGR04336">
    <property type="entry name" value="AmmeMemoSam_B"/>
    <property type="match status" value="1"/>
</dbReference>
<dbReference type="RefSeq" id="XP_010703056.1">
    <property type="nucleotide sequence ID" value="XM_010704754.1"/>
</dbReference>
<dbReference type="OrthoDB" id="417112at2759"/>
<proteinExistence type="inferred from homology"/>
<dbReference type="PANTHER" id="PTHR11060:SF0">
    <property type="entry name" value="PROTEIN MEMO1"/>
    <property type="match status" value="1"/>
</dbReference>
<dbReference type="KEGG" id="lpan:LPMP_351190"/>
<reference evidence="2 3" key="1">
    <citation type="journal article" date="2015" name="Sci. Rep.">
        <title>The genome of Leishmania panamensis: insights into genomics of the L. (Viannia) subgenus.</title>
        <authorList>
            <person name="Llanes A."/>
            <person name="Restrepo C.M."/>
            <person name="Vecchio G.D."/>
            <person name="Anguizola F.J."/>
            <person name="Lleonart R."/>
        </authorList>
    </citation>
    <scope>NUCLEOTIDE SEQUENCE [LARGE SCALE GENOMIC DNA]</scope>
    <source>
        <strain evidence="2 3">MHOM/PA/94/PSC-1</strain>
    </source>
</reference>
<dbReference type="PANTHER" id="PTHR11060">
    <property type="entry name" value="PROTEIN MEMO1"/>
    <property type="match status" value="1"/>
</dbReference>
<dbReference type="VEuPathDB" id="TriTrypDB:LPAL13_350017500"/>